<keyword evidence="3 5" id="KW-1133">Transmembrane helix</keyword>
<evidence type="ECO:0000256" key="4">
    <source>
        <dbReference type="ARBA" id="ARBA00023136"/>
    </source>
</evidence>
<gene>
    <name evidence="7" type="ORF">FB388_4053</name>
</gene>
<feature type="transmembrane region" description="Helical" evidence="5">
    <location>
        <begin position="287"/>
        <end position="311"/>
    </location>
</feature>
<comment type="caution">
    <text evidence="7">The sequence shown here is derived from an EMBL/GenBank/DDBJ whole genome shotgun (WGS) entry which is preliminary data.</text>
</comment>
<feature type="transmembrane region" description="Helical" evidence="5">
    <location>
        <begin position="461"/>
        <end position="481"/>
    </location>
</feature>
<sequence length="490" mass="47972">MVAAVAGAPLVAFAAFPMPIPALPAISAELGVGTAELQLLVSGYALGLGTLLVLAGVLADRSGAVRVWVVAMSAFGVCSLGCAVAPAVPALIAGRIGQGVAGAGLLAASLALVATAVPAPRRPGAAALWGAAIGAGLAGGPLVGGVSLEFGQWRPVFAGLGLLALLAAGAGWLLLPAVVPAGGSAARLEPFGPLTLAGGLAALILAVNWAGAGDWTAPRVLGGLLVAAALLGCFALVQRRAPEPMLDLAVLRNRQYLGGLVAGLALALSALSMMVVIGPYLQVVVGASALVLALWFLPFSGLAFAVALLAARLSPRLSLRARLVAGLGAAAAGMAALLPIAPGWTWPALVPGMALTGVGVGLANPALAIAAVGSVPPERSGMAAGVANTARQMGNALGIVVLAMAMQVAAIGAARAAGAGVDAAVLIRIAGGDLPGARALSPDPELVTRLYAAAQTSGVRVALLVAIATCLAGLLATAWLMRPDRRPDRS</sequence>
<dbReference type="PROSITE" id="PS50850">
    <property type="entry name" value="MFS"/>
    <property type="match status" value="1"/>
</dbReference>
<reference evidence="7 8" key="1">
    <citation type="submission" date="2019-06" db="EMBL/GenBank/DDBJ databases">
        <title>Sequencing the genomes of 1000 actinobacteria strains.</title>
        <authorList>
            <person name="Klenk H.-P."/>
        </authorList>
    </citation>
    <scope>NUCLEOTIDE SEQUENCE [LARGE SCALE GENOMIC DNA]</scope>
    <source>
        <strain evidence="7 8">DSM 45511</strain>
    </source>
</reference>
<feature type="transmembrane region" description="Helical" evidence="5">
    <location>
        <begin position="100"/>
        <end position="119"/>
    </location>
</feature>
<dbReference type="GO" id="GO:0005886">
    <property type="term" value="C:plasma membrane"/>
    <property type="evidence" value="ECO:0007669"/>
    <property type="project" value="UniProtKB-SubCell"/>
</dbReference>
<evidence type="ECO:0000256" key="3">
    <source>
        <dbReference type="ARBA" id="ARBA00022989"/>
    </source>
</evidence>
<evidence type="ECO:0000256" key="2">
    <source>
        <dbReference type="ARBA" id="ARBA00022692"/>
    </source>
</evidence>
<dbReference type="SUPFAM" id="SSF103473">
    <property type="entry name" value="MFS general substrate transporter"/>
    <property type="match status" value="2"/>
</dbReference>
<evidence type="ECO:0000256" key="5">
    <source>
        <dbReference type="SAM" id="Phobius"/>
    </source>
</evidence>
<dbReference type="InterPro" id="IPR020846">
    <property type="entry name" value="MFS_dom"/>
</dbReference>
<name>A0A543FSQ5_9PSEU</name>
<dbReference type="Proteomes" id="UP000319818">
    <property type="component" value="Unassembled WGS sequence"/>
</dbReference>
<feature type="transmembrane region" description="Helical" evidence="5">
    <location>
        <begin position="156"/>
        <end position="179"/>
    </location>
</feature>
<feature type="transmembrane region" description="Helical" evidence="5">
    <location>
        <begin position="65"/>
        <end position="88"/>
    </location>
</feature>
<feature type="transmembrane region" description="Helical" evidence="5">
    <location>
        <begin position="126"/>
        <end position="144"/>
    </location>
</feature>
<feature type="transmembrane region" description="Helical" evidence="5">
    <location>
        <begin position="353"/>
        <end position="375"/>
    </location>
</feature>
<dbReference type="Pfam" id="PF07690">
    <property type="entry name" value="MFS_1"/>
    <property type="match status" value="1"/>
</dbReference>
<dbReference type="AlphaFoldDB" id="A0A543FSQ5"/>
<feature type="transmembrane region" description="Helical" evidence="5">
    <location>
        <begin position="217"/>
        <end position="237"/>
    </location>
</feature>
<dbReference type="EMBL" id="VFPH01000002">
    <property type="protein sequence ID" value="TQM36866.1"/>
    <property type="molecule type" value="Genomic_DNA"/>
</dbReference>
<keyword evidence="8" id="KW-1185">Reference proteome</keyword>
<feature type="transmembrane region" description="Helical" evidence="5">
    <location>
        <begin position="37"/>
        <end position="58"/>
    </location>
</feature>
<keyword evidence="4 5" id="KW-0472">Membrane</keyword>
<evidence type="ECO:0000259" key="6">
    <source>
        <dbReference type="PROSITE" id="PS50850"/>
    </source>
</evidence>
<evidence type="ECO:0000313" key="7">
    <source>
        <dbReference type="EMBL" id="TQM36866.1"/>
    </source>
</evidence>
<feature type="transmembrane region" description="Helical" evidence="5">
    <location>
        <begin position="323"/>
        <end position="341"/>
    </location>
</feature>
<feature type="domain" description="Major facilitator superfamily (MFS) profile" evidence="6">
    <location>
        <begin position="1"/>
        <end position="485"/>
    </location>
</feature>
<keyword evidence="2 5" id="KW-0812">Transmembrane</keyword>
<proteinExistence type="predicted"/>
<dbReference type="GO" id="GO:0022857">
    <property type="term" value="F:transmembrane transporter activity"/>
    <property type="evidence" value="ECO:0007669"/>
    <property type="project" value="InterPro"/>
</dbReference>
<dbReference type="PANTHER" id="PTHR42718">
    <property type="entry name" value="MAJOR FACILITATOR SUPERFAMILY MULTIDRUG TRANSPORTER MFSC"/>
    <property type="match status" value="1"/>
</dbReference>
<evidence type="ECO:0000256" key="1">
    <source>
        <dbReference type="ARBA" id="ARBA00004651"/>
    </source>
</evidence>
<feature type="transmembrane region" description="Helical" evidence="5">
    <location>
        <begin position="257"/>
        <end position="281"/>
    </location>
</feature>
<accession>A0A543FSQ5</accession>
<organism evidence="7 8">
    <name type="scientific">Pseudonocardia cypriaca</name>
    <dbReference type="NCBI Taxonomy" id="882449"/>
    <lineage>
        <taxon>Bacteria</taxon>
        <taxon>Bacillati</taxon>
        <taxon>Actinomycetota</taxon>
        <taxon>Actinomycetes</taxon>
        <taxon>Pseudonocardiales</taxon>
        <taxon>Pseudonocardiaceae</taxon>
        <taxon>Pseudonocardia</taxon>
    </lineage>
</organism>
<dbReference type="Gene3D" id="1.20.1250.20">
    <property type="entry name" value="MFS general substrate transporter like domains"/>
    <property type="match status" value="2"/>
</dbReference>
<dbReference type="PANTHER" id="PTHR42718:SF49">
    <property type="entry name" value="EXPORT PROTEIN"/>
    <property type="match status" value="1"/>
</dbReference>
<feature type="transmembrane region" description="Helical" evidence="5">
    <location>
        <begin position="396"/>
        <end position="417"/>
    </location>
</feature>
<dbReference type="InterPro" id="IPR011701">
    <property type="entry name" value="MFS"/>
</dbReference>
<evidence type="ECO:0000313" key="8">
    <source>
        <dbReference type="Proteomes" id="UP000319818"/>
    </source>
</evidence>
<protein>
    <submittedName>
        <fullName evidence="7">MFS transporter</fullName>
    </submittedName>
</protein>
<feature type="transmembrane region" description="Helical" evidence="5">
    <location>
        <begin position="191"/>
        <end position="211"/>
    </location>
</feature>
<dbReference type="InterPro" id="IPR036259">
    <property type="entry name" value="MFS_trans_sf"/>
</dbReference>
<comment type="subcellular location">
    <subcellularLocation>
        <location evidence="1">Cell membrane</location>
        <topology evidence="1">Multi-pass membrane protein</topology>
    </subcellularLocation>
</comment>